<protein>
    <submittedName>
        <fullName evidence="2">GL19120</fullName>
    </submittedName>
</protein>
<keyword evidence="3" id="KW-1185">Reference proteome</keyword>
<accession>B4G6W5</accession>
<evidence type="ECO:0000313" key="2">
    <source>
        <dbReference type="EMBL" id="EDW28284.1"/>
    </source>
</evidence>
<dbReference type="OMA" id="GTWITIY"/>
<dbReference type="PhylomeDB" id="B4G6W5"/>
<evidence type="ECO:0000313" key="3">
    <source>
        <dbReference type="Proteomes" id="UP000008744"/>
    </source>
</evidence>
<gene>
    <name evidence="2" type="primary">Dper\GL19120</name>
    <name evidence="2" type="ORF">Dper_GL19120</name>
</gene>
<feature type="transmembrane region" description="Helical" evidence="1">
    <location>
        <begin position="85"/>
        <end position="103"/>
    </location>
</feature>
<dbReference type="STRING" id="7234.B4G6W5"/>
<proteinExistence type="predicted"/>
<name>B4G6W5_DROPE</name>
<dbReference type="EMBL" id="CH479180">
    <property type="protein sequence ID" value="EDW28284.1"/>
    <property type="molecule type" value="Genomic_DNA"/>
</dbReference>
<dbReference type="Proteomes" id="UP000008744">
    <property type="component" value="Unassembled WGS sequence"/>
</dbReference>
<keyword evidence="1" id="KW-1133">Transmembrane helix</keyword>
<organism evidence="3">
    <name type="scientific">Drosophila persimilis</name>
    <name type="common">Fruit fly</name>
    <dbReference type="NCBI Taxonomy" id="7234"/>
    <lineage>
        <taxon>Eukaryota</taxon>
        <taxon>Metazoa</taxon>
        <taxon>Ecdysozoa</taxon>
        <taxon>Arthropoda</taxon>
        <taxon>Hexapoda</taxon>
        <taxon>Insecta</taxon>
        <taxon>Pterygota</taxon>
        <taxon>Neoptera</taxon>
        <taxon>Endopterygota</taxon>
        <taxon>Diptera</taxon>
        <taxon>Brachycera</taxon>
        <taxon>Muscomorpha</taxon>
        <taxon>Ephydroidea</taxon>
        <taxon>Drosophilidae</taxon>
        <taxon>Drosophila</taxon>
        <taxon>Sophophora</taxon>
    </lineage>
</organism>
<reference evidence="2 3" key="1">
    <citation type="journal article" date="2007" name="Nature">
        <title>Evolution of genes and genomes on the Drosophila phylogeny.</title>
        <authorList>
            <consortium name="Drosophila 12 Genomes Consortium"/>
            <person name="Clark A.G."/>
            <person name="Eisen M.B."/>
            <person name="Smith D.R."/>
            <person name="Bergman C.M."/>
            <person name="Oliver B."/>
            <person name="Markow T.A."/>
            <person name="Kaufman T.C."/>
            <person name="Kellis M."/>
            <person name="Gelbart W."/>
            <person name="Iyer V.N."/>
            <person name="Pollard D.A."/>
            <person name="Sackton T.B."/>
            <person name="Larracuente A.M."/>
            <person name="Singh N.D."/>
            <person name="Abad J.P."/>
            <person name="Abt D.N."/>
            <person name="Adryan B."/>
            <person name="Aguade M."/>
            <person name="Akashi H."/>
            <person name="Anderson W.W."/>
            <person name="Aquadro C.F."/>
            <person name="Ardell D.H."/>
            <person name="Arguello R."/>
            <person name="Artieri C.G."/>
            <person name="Barbash D.A."/>
            <person name="Barker D."/>
            <person name="Barsanti P."/>
            <person name="Batterham P."/>
            <person name="Batzoglou S."/>
            <person name="Begun D."/>
            <person name="Bhutkar A."/>
            <person name="Blanco E."/>
            <person name="Bosak S.A."/>
            <person name="Bradley R.K."/>
            <person name="Brand A.D."/>
            <person name="Brent M.R."/>
            <person name="Brooks A.N."/>
            <person name="Brown R.H."/>
            <person name="Butlin R.K."/>
            <person name="Caggese C."/>
            <person name="Calvi B.R."/>
            <person name="Bernardo de Carvalho A."/>
            <person name="Caspi A."/>
            <person name="Castrezana S."/>
            <person name="Celniker S.E."/>
            <person name="Chang J.L."/>
            <person name="Chapple C."/>
            <person name="Chatterji S."/>
            <person name="Chinwalla A."/>
            <person name="Civetta A."/>
            <person name="Clifton S.W."/>
            <person name="Comeron J.M."/>
            <person name="Costello J.C."/>
            <person name="Coyne J.A."/>
            <person name="Daub J."/>
            <person name="David R.G."/>
            <person name="Delcher A.L."/>
            <person name="Delehaunty K."/>
            <person name="Do C.B."/>
            <person name="Ebling H."/>
            <person name="Edwards K."/>
            <person name="Eickbush T."/>
            <person name="Evans J.D."/>
            <person name="Filipski A."/>
            <person name="Findeiss S."/>
            <person name="Freyhult E."/>
            <person name="Fulton L."/>
            <person name="Fulton R."/>
            <person name="Garcia A.C."/>
            <person name="Gardiner A."/>
            <person name="Garfield D.A."/>
            <person name="Garvin B.E."/>
            <person name="Gibson G."/>
            <person name="Gilbert D."/>
            <person name="Gnerre S."/>
            <person name="Godfrey J."/>
            <person name="Good R."/>
            <person name="Gotea V."/>
            <person name="Gravely B."/>
            <person name="Greenberg A.J."/>
            <person name="Griffiths-Jones S."/>
            <person name="Gross S."/>
            <person name="Guigo R."/>
            <person name="Gustafson E.A."/>
            <person name="Haerty W."/>
            <person name="Hahn M.W."/>
            <person name="Halligan D.L."/>
            <person name="Halpern A.L."/>
            <person name="Halter G.M."/>
            <person name="Han M.V."/>
            <person name="Heger A."/>
            <person name="Hillier L."/>
            <person name="Hinrichs A.S."/>
            <person name="Holmes I."/>
            <person name="Hoskins R.A."/>
            <person name="Hubisz M.J."/>
            <person name="Hultmark D."/>
            <person name="Huntley M.A."/>
            <person name="Jaffe D.B."/>
            <person name="Jagadeeshan S."/>
            <person name="Jeck W.R."/>
            <person name="Johnson J."/>
            <person name="Jones C.D."/>
            <person name="Jordan W.C."/>
            <person name="Karpen G.H."/>
            <person name="Kataoka E."/>
            <person name="Keightley P.D."/>
            <person name="Kheradpour P."/>
            <person name="Kirkness E.F."/>
            <person name="Koerich L.B."/>
            <person name="Kristiansen K."/>
            <person name="Kudrna D."/>
            <person name="Kulathinal R.J."/>
            <person name="Kumar S."/>
            <person name="Kwok R."/>
            <person name="Lander E."/>
            <person name="Langley C.H."/>
            <person name="Lapoint R."/>
            <person name="Lazzaro B.P."/>
            <person name="Lee S.J."/>
            <person name="Levesque L."/>
            <person name="Li R."/>
            <person name="Lin C.F."/>
            <person name="Lin M.F."/>
            <person name="Lindblad-Toh K."/>
            <person name="Llopart A."/>
            <person name="Long M."/>
            <person name="Low L."/>
            <person name="Lozovsky E."/>
            <person name="Lu J."/>
            <person name="Luo M."/>
            <person name="Machado C.A."/>
            <person name="Makalowski W."/>
            <person name="Marzo M."/>
            <person name="Matsuda M."/>
            <person name="Matzkin L."/>
            <person name="McAllister B."/>
            <person name="McBride C.S."/>
            <person name="McKernan B."/>
            <person name="McKernan K."/>
            <person name="Mendez-Lago M."/>
            <person name="Minx P."/>
            <person name="Mollenhauer M.U."/>
            <person name="Montooth K."/>
            <person name="Mount S.M."/>
            <person name="Mu X."/>
            <person name="Myers E."/>
            <person name="Negre B."/>
            <person name="Newfeld S."/>
            <person name="Nielsen R."/>
            <person name="Noor M.A."/>
            <person name="O'Grady P."/>
            <person name="Pachter L."/>
            <person name="Papaceit M."/>
            <person name="Parisi M.J."/>
            <person name="Parisi M."/>
            <person name="Parts L."/>
            <person name="Pedersen J.S."/>
            <person name="Pesole G."/>
            <person name="Phillippy A.M."/>
            <person name="Ponting C.P."/>
            <person name="Pop M."/>
            <person name="Porcelli D."/>
            <person name="Powell J.R."/>
            <person name="Prohaska S."/>
            <person name="Pruitt K."/>
            <person name="Puig M."/>
            <person name="Quesneville H."/>
            <person name="Ram K.R."/>
            <person name="Rand D."/>
            <person name="Rasmussen M.D."/>
            <person name="Reed L.K."/>
            <person name="Reenan R."/>
            <person name="Reily A."/>
            <person name="Remington K.A."/>
            <person name="Rieger T.T."/>
            <person name="Ritchie M.G."/>
            <person name="Robin C."/>
            <person name="Rogers Y.H."/>
            <person name="Rohde C."/>
            <person name="Rozas J."/>
            <person name="Rubenfield M.J."/>
            <person name="Ruiz A."/>
            <person name="Russo S."/>
            <person name="Salzberg S.L."/>
            <person name="Sanchez-Gracia A."/>
            <person name="Saranga D.J."/>
            <person name="Sato H."/>
            <person name="Schaeffer S.W."/>
            <person name="Schatz M.C."/>
            <person name="Schlenke T."/>
            <person name="Schwartz R."/>
            <person name="Segarra C."/>
            <person name="Singh R.S."/>
            <person name="Sirot L."/>
            <person name="Sirota M."/>
            <person name="Sisneros N.B."/>
            <person name="Smith C.D."/>
            <person name="Smith T.F."/>
            <person name="Spieth J."/>
            <person name="Stage D.E."/>
            <person name="Stark A."/>
            <person name="Stephan W."/>
            <person name="Strausberg R.L."/>
            <person name="Strempel S."/>
            <person name="Sturgill D."/>
            <person name="Sutton G."/>
            <person name="Sutton G.G."/>
            <person name="Tao W."/>
            <person name="Teichmann S."/>
            <person name="Tobari Y.N."/>
            <person name="Tomimura Y."/>
            <person name="Tsolas J.M."/>
            <person name="Valente V.L."/>
            <person name="Venter E."/>
            <person name="Venter J.C."/>
            <person name="Vicario S."/>
            <person name="Vieira F.G."/>
            <person name="Vilella A.J."/>
            <person name="Villasante A."/>
            <person name="Walenz B."/>
            <person name="Wang J."/>
            <person name="Wasserman M."/>
            <person name="Watts T."/>
            <person name="Wilson D."/>
            <person name="Wilson R.K."/>
            <person name="Wing R.A."/>
            <person name="Wolfner M.F."/>
            <person name="Wong A."/>
            <person name="Wong G.K."/>
            <person name="Wu C.I."/>
            <person name="Wu G."/>
            <person name="Yamamoto D."/>
            <person name="Yang H.P."/>
            <person name="Yang S.P."/>
            <person name="Yorke J.A."/>
            <person name="Yoshida K."/>
            <person name="Zdobnov E."/>
            <person name="Zhang P."/>
            <person name="Zhang Y."/>
            <person name="Zimin A.V."/>
            <person name="Baldwin J."/>
            <person name="Abdouelleil A."/>
            <person name="Abdulkadir J."/>
            <person name="Abebe A."/>
            <person name="Abera B."/>
            <person name="Abreu J."/>
            <person name="Acer S.C."/>
            <person name="Aftuck L."/>
            <person name="Alexander A."/>
            <person name="An P."/>
            <person name="Anderson E."/>
            <person name="Anderson S."/>
            <person name="Arachi H."/>
            <person name="Azer M."/>
            <person name="Bachantsang P."/>
            <person name="Barry A."/>
            <person name="Bayul T."/>
            <person name="Berlin A."/>
            <person name="Bessette D."/>
            <person name="Bloom T."/>
            <person name="Blye J."/>
            <person name="Boguslavskiy L."/>
            <person name="Bonnet C."/>
            <person name="Boukhgalter B."/>
            <person name="Bourzgui I."/>
            <person name="Brown A."/>
            <person name="Cahill P."/>
            <person name="Channer S."/>
            <person name="Cheshatsang Y."/>
            <person name="Chuda L."/>
            <person name="Citroen M."/>
            <person name="Collymore A."/>
            <person name="Cooke P."/>
            <person name="Costello M."/>
            <person name="D'Aco K."/>
            <person name="Daza R."/>
            <person name="De Haan G."/>
            <person name="DeGray S."/>
            <person name="DeMaso C."/>
            <person name="Dhargay N."/>
            <person name="Dooley K."/>
            <person name="Dooley E."/>
            <person name="Doricent M."/>
            <person name="Dorje P."/>
            <person name="Dorjee K."/>
            <person name="Dupes A."/>
            <person name="Elong R."/>
            <person name="Falk J."/>
            <person name="Farina A."/>
            <person name="Faro S."/>
            <person name="Ferguson D."/>
            <person name="Fisher S."/>
            <person name="Foley C.D."/>
            <person name="Franke A."/>
            <person name="Friedrich D."/>
            <person name="Gadbois L."/>
            <person name="Gearin G."/>
            <person name="Gearin C.R."/>
            <person name="Giannoukos G."/>
            <person name="Goode T."/>
            <person name="Graham J."/>
            <person name="Grandbois E."/>
            <person name="Grewal S."/>
            <person name="Gyaltsen K."/>
            <person name="Hafez N."/>
            <person name="Hagos B."/>
            <person name="Hall J."/>
            <person name="Henson C."/>
            <person name="Hollinger A."/>
            <person name="Honan T."/>
            <person name="Huard M.D."/>
            <person name="Hughes L."/>
            <person name="Hurhula B."/>
            <person name="Husby M.E."/>
            <person name="Kamat A."/>
            <person name="Kanga B."/>
            <person name="Kashin S."/>
            <person name="Khazanovich D."/>
            <person name="Kisner P."/>
            <person name="Lance K."/>
            <person name="Lara M."/>
            <person name="Lee W."/>
            <person name="Lennon N."/>
            <person name="Letendre F."/>
            <person name="LeVine R."/>
            <person name="Lipovsky A."/>
            <person name="Liu X."/>
            <person name="Liu J."/>
            <person name="Liu S."/>
            <person name="Lokyitsang T."/>
            <person name="Lokyitsang Y."/>
            <person name="Lubonja R."/>
            <person name="Lui A."/>
            <person name="MacDonald P."/>
            <person name="Magnisalis V."/>
            <person name="Maru K."/>
            <person name="Matthews C."/>
            <person name="McCusker W."/>
            <person name="McDonough S."/>
            <person name="Mehta T."/>
            <person name="Meldrim J."/>
            <person name="Meneus L."/>
            <person name="Mihai O."/>
            <person name="Mihalev A."/>
            <person name="Mihova T."/>
            <person name="Mittelman R."/>
            <person name="Mlenga V."/>
            <person name="Montmayeur A."/>
            <person name="Mulrain L."/>
            <person name="Navidi A."/>
            <person name="Naylor J."/>
            <person name="Negash T."/>
            <person name="Nguyen T."/>
            <person name="Nguyen N."/>
            <person name="Nicol R."/>
            <person name="Norbu C."/>
            <person name="Norbu N."/>
            <person name="Novod N."/>
            <person name="O'Neill B."/>
            <person name="Osman S."/>
            <person name="Markiewicz E."/>
            <person name="Oyono O.L."/>
            <person name="Patti C."/>
            <person name="Phunkhang P."/>
            <person name="Pierre F."/>
            <person name="Priest M."/>
            <person name="Raghuraman S."/>
            <person name="Rege F."/>
            <person name="Reyes R."/>
            <person name="Rise C."/>
            <person name="Rogov P."/>
            <person name="Ross K."/>
            <person name="Ryan E."/>
            <person name="Settipalli S."/>
            <person name="Shea T."/>
            <person name="Sherpa N."/>
            <person name="Shi L."/>
            <person name="Shih D."/>
            <person name="Sparrow T."/>
            <person name="Spaulding J."/>
            <person name="Stalker J."/>
            <person name="Stange-Thomann N."/>
            <person name="Stavropoulos S."/>
            <person name="Stone C."/>
            <person name="Strader C."/>
            <person name="Tesfaye S."/>
            <person name="Thomson T."/>
            <person name="Thoulutsang Y."/>
            <person name="Thoulutsang D."/>
            <person name="Topham K."/>
            <person name="Topping I."/>
            <person name="Tsamla T."/>
            <person name="Vassiliev H."/>
            <person name="Vo A."/>
            <person name="Wangchuk T."/>
            <person name="Wangdi T."/>
            <person name="Weiand M."/>
            <person name="Wilkinson J."/>
            <person name="Wilson A."/>
            <person name="Yadav S."/>
            <person name="Young G."/>
            <person name="Yu Q."/>
            <person name="Zembek L."/>
            <person name="Zhong D."/>
            <person name="Zimmer A."/>
            <person name="Zwirko Z."/>
            <person name="Jaffe D.B."/>
            <person name="Alvarez P."/>
            <person name="Brockman W."/>
            <person name="Butler J."/>
            <person name="Chin C."/>
            <person name="Gnerre S."/>
            <person name="Grabherr M."/>
            <person name="Kleber M."/>
            <person name="Mauceli E."/>
            <person name="MacCallum I."/>
        </authorList>
    </citation>
    <scope>NUCLEOTIDE SEQUENCE [LARGE SCALE GENOMIC DNA]</scope>
    <source>
        <strain evidence="3">MSH-3 / Tucson 14011-0111.49</strain>
    </source>
</reference>
<sequence>MEETDHKIHLAREHQQEWAEGKAVTAKDKYINLRANKPICYGVYTDHGFKLTLETTNTDKWRVTKFCLGFLLWRAAPRVGASRRLLYGLAAFLGFQLGTWITIYDTGHLRLLREGSLSTALREVFYERPSMLVRAFCACWCALCVVFQRLDNRQTGRLNRFILRGIACWLIFSASDHQSIGFFCLACIFLHPIICAMLRAKTPAGQENYQQQHAQRLQQQANLLAEDSFRWAIPRSASFGAGAQTFSGAIQTRISASQGTGQEPLMYHTSGDSIVFGGRFVPTDPPPPPAVD</sequence>
<evidence type="ECO:0000256" key="1">
    <source>
        <dbReference type="SAM" id="Phobius"/>
    </source>
</evidence>
<feature type="transmembrane region" description="Helical" evidence="1">
    <location>
        <begin position="131"/>
        <end position="150"/>
    </location>
</feature>
<keyword evidence="1" id="KW-0472">Membrane</keyword>
<dbReference type="HOGENOM" id="CLU_953992_0_0_1"/>
<dbReference type="AlphaFoldDB" id="B4G6W5"/>
<keyword evidence="1" id="KW-0812">Transmembrane</keyword>